<dbReference type="AlphaFoldDB" id="W2KEK6"/>
<protein>
    <submittedName>
        <fullName evidence="1">Uncharacterized protein</fullName>
    </submittedName>
</protein>
<dbReference type="EMBL" id="KI682006">
    <property type="protein sequence ID" value="ETL83527.1"/>
    <property type="molecule type" value="Genomic_DNA"/>
</dbReference>
<name>W2KEK6_PHYNI</name>
<gene>
    <name evidence="1" type="ORF">L917_16530</name>
</gene>
<evidence type="ECO:0000313" key="1">
    <source>
        <dbReference type="EMBL" id="ETL83527.1"/>
    </source>
</evidence>
<sequence>MCAAIPGDDVVDMVFPVECLPTAIKLRAILTARKGTIQKNPRVGNMMPFNFTVGERFSVLYSKIFRILQDKPFSNLLLEDEAIYFKASKGASQHRYEVINED</sequence>
<organism evidence="1">
    <name type="scientific">Phytophthora nicotianae</name>
    <name type="common">Potato buckeye rot agent</name>
    <name type="synonym">Phytophthora parasitica</name>
    <dbReference type="NCBI Taxonomy" id="4792"/>
    <lineage>
        <taxon>Eukaryota</taxon>
        <taxon>Sar</taxon>
        <taxon>Stramenopiles</taxon>
        <taxon>Oomycota</taxon>
        <taxon>Peronosporomycetes</taxon>
        <taxon>Peronosporales</taxon>
        <taxon>Peronosporaceae</taxon>
        <taxon>Phytophthora</taxon>
    </lineage>
</organism>
<reference evidence="1" key="1">
    <citation type="submission" date="2013-11" db="EMBL/GenBank/DDBJ databases">
        <title>The Genome Sequence of Phytophthora parasitica CHvinca01.</title>
        <authorList>
            <consortium name="The Broad Institute Genomics Platform"/>
            <person name="Russ C."/>
            <person name="Tyler B."/>
            <person name="Panabieres F."/>
            <person name="Shan W."/>
            <person name="Tripathy S."/>
            <person name="Grunwald N."/>
            <person name="Machado M."/>
            <person name="Johnson C.S."/>
            <person name="Arredondo F."/>
            <person name="Hong C."/>
            <person name="Coffey M."/>
            <person name="Young S.K."/>
            <person name="Zeng Q."/>
            <person name="Gargeya S."/>
            <person name="Fitzgerald M."/>
            <person name="Abouelleil A."/>
            <person name="Alvarado L."/>
            <person name="Chapman S.B."/>
            <person name="Gainer-Dewar J."/>
            <person name="Goldberg J."/>
            <person name="Griggs A."/>
            <person name="Gujja S."/>
            <person name="Hansen M."/>
            <person name="Howarth C."/>
            <person name="Imamovic A."/>
            <person name="Ireland A."/>
            <person name="Larimer J."/>
            <person name="McCowan C."/>
            <person name="Murphy C."/>
            <person name="Pearson M."/>
            <person name="Poon T.W."/>
            <person name="Priest M."/>
            <person name="Roberts A."/>
            <person name="Saif S."/>
            <person name="Shea T."/>
            <person name="Sykes S."/>
            <person name="Wortman J."/>
            <person name="Nusbaum C."/>
            <person name="Birren B."/>
        </authorList>
    </citation>
    <scope>NUCLEOTIDE SEQUENCE [LARGE SCALE GENOMIC DNA]</scope>
    <source>
        <strain evidence="1">CHvinca01</strain>
    </source>
</reference>
<proteinExistence type="predicted"/>
<dbReference type="Proteomes" id="UP000054423">
    <property type="component" value="Unassembled WGS sequence"/>
</dbReference>
<accession>W2KEK6</accession>